<evidence type="ECO:0000256" key="1">
    <source>
        <dbReference type="SAM" id="MobiDB-lite"/>
    </source>
</evidence>
<evidence type="ECO:0000313" key="2">
    <source>
        <dbReference type="Proteomes" id="UP000818029"/>
    </source>
</evidence>
<feature type="region of interest" description="Disordered" evidence="1">
    <location>
        <begin position="1"/>
        <end position="21"/>
    </location>
</feature>
<organism evidence="2 3">
    <name type="scientific">Gossypium hirsutum</name>
    <name type="common">Upland cotton</name>
    <name type="synonym">Gossypium mexicanum</name>
    <dbReference type="NCBI Taxonomy" id="3635"/>
    <lineage>
        <taxon>Eukaryota</taxon>
        <taxon>Viridiplantae</taxon>
        <taxon>Streptophyta</taxon>
        <taxon>Embryophyta</taxon>
        <taxon>Tracheophyta</taxon>
        <taxon>Spermatophyta</taxon>
        <taxon>Magnoliopsida</taxon>
        <taxon>eudicotyledons</taxon>
        <taxon>Gunneridae</taxon>
        <taxon>Pentapetalae</taxon>
        <taxon>rosids</taxon>
        <taxon>malvids</taxon>
        <taxon>Malvales</taxon>
        <taxon>Malvaceae</taxon>
        <taxon>Malvoideae</taxon>
        <taxon>Gossypium</taxon>
    </lineage>
</organism>
<feature type="region of interest" description="Disordered" evidence="1">
    <location>
        <begin position="223"/>
        <end position="242"/>
    </location>
</feature>
<name>A0ABM2ZXH9_GOSHI</name>
<dbReference type="RefSeq" id="XP_040947343.1">
    <property type="nucleotide sequence ID" value="XM_041091409.1"/>
</dbReference>
<proteinExistence type="predicted"/>
<reference evidence="2" key="1">
    <citation type="journal article" date="2020" name="Nat. Genet.">
        <title>Genomic diversifications of five Gossypium allopolyploid species and their impact on cotton improvement.</title>
        <authorList>
            <person name="Chen Z.J."/>
            <person name="Sreedasyam A."/>
            <person name="Ando A."/>
            <person name="Song Q."/>
            <person name="De Santiago L.M."/>
            <person name="Hulse-Kemp A.M."/>
            <person name="Ding M."/>
            <person name="Ye W."/>
            <person name="Kirkbride R.C."/>
            <person name="Jenkins J."/>
            <person name="Plott C."/>
            <person name="Lovell J."/>
            <person name="Lin Y.M."/>
            <person name="Vaughn R."/>
            <person name="Liu B."/>
            <person name="Simpson S."/>
            <person name="Scheffler B.E."/>
            <person name="Wen L."/>
            <person name="Saski C.A."/>
            <person name="Grover C.E."/>
            <person name="Hu G."/>
            <person name="Conover J.L."/>
            <person name="Carlson J.W."/>
            <person name="Shu S."/>
            <person name="Boston L.B."/>
            <person name="Williams M."/>
            <person name="Peterson D.G."/>
            <person name="McGee K."/>
            <person name="Jones D.C."/>
            <person name="Wendel J.F."/>
            <person name="Stelly D.M."/>
            <person name="Grimwood J."/>
            <person name="Schmutz J."/>
        </authorList>
    </citation>
    <scope>NUCLEOTIDE SEQUENCE [LARGE SCALE GENOMIC DNA]</scope>
    <source>
        <strain evidence="2">cv. TM-1</strain>
    </source>
</reference>
<evidence type="ECO:0000313" key="3">
    <source>
        <dbReference type="RefSeq" id="XP_040947343.1"/>
    </source>
</evidence>
<dbReference type="SUPFAM" id="SSF57997">
    <property type="entry name" value="Tropomyosin"/>
    <property type="match status" value="1"/>
</dbReference>
<dbReference type="Proteomes" id="UP000818029">
    <property type="component" value="Chromosome D04"/>
</dbReference>
<keyword evidence="2" id="KW-1185">Reference proteome</keyword>
<sequence>MQRRNEALEKSLSESQKEKGELKDRVIVLERSLRQYRSRNSTIELKASLSKIEEMEKIIEELEMELQNYEILIKHLKANESHSNEHVHHFQNQVRSRDHLIEEAVVQIREVADHIQTLAVQADTLAGELEKRKDPVVHLGVDNEDLAYSLDCTPTSDQVQPDGRPQRALFTIRSQQYQTGTATPMSCLTGPKSNLRNNFPVALDNPAEIKQSRVEYLGITKASRKKGNKKDNRRSVPKKKENEVNHDIPWLTADNEICTAARFQKFAVNNAILRQGNASLVD</sequence>
<dbReference type="GeneID" id="121216113"/>
<feature type="compositionally biased region" description="Basic and acidic residues" evidence="1">
    <location>
        <begin position="229"/>
        <end position="242"/>
    </location>
</feature>
<gene>
    <name evidence="3" type="primary">LOC121216113</name>
</gene>
<accession>A0ABM2ZXH9</accession>
<protein>
    <submittedName>
        <fullName evidence="3">Uncharacterized protein</fullName>
    </submittedName>
</protein>
<reference evidence="3" key="2">
    <citation type="submission" date="2025-08" db="UniProtKB">
        <authorList>
            <consortium name="RefSeq"/>
        </authorList>
    </citation>
    <scope>IDENTIFICATION</scope>
</reference>